<evidence type="ECO:0000313" key="2">
    <source>
        <dbReference type="EMBL" id="KAF0478251.1"/>
    </source>
</evidence>
<dbReference type="Proteomes" id="UP000439903">
    <property type="component" value="Unassembled WGS sequence"/>
</dbReference>
<dbReference type="AlphaFoldDB" id="A0A8H4ACD2"/>
<evidence type="ECO:0000313" key="3">
    <source>
        <dbReference type="Proteomes" id="UP000439903"/>
    </source>
</evidence>
<accession>A0A8H4ACD2</accession>
<keyword evidence="1" id="KW-0732">Signal</keyword>
<gene>
    <name evidence="2" type="ORF">F8M41_024074</name>
</gene>
<reference evidence="2 3" key="1">
    <citation type="journal article" date="2019" name="Environ. Microbiol.">
        <title>At the nexus of three kingdoms: the genome of the mycorrhizal fungus Gigaspora margarita provides insights into plant, endobacterial and fungal interactions.</title>
        <authorList>
            <person name="Venice F."/>
            <person name="Ghignone S."/>
            <person name="Salvioli di Fossalunga A."/>
            <person name="Amselem J."/>
            <person name="Novero M."/>
            <person name="Xianan X."/>
            <person name="Sedzielewska Toro K."/>
            <person name="Morin E."/>
            <person name="Lipzen A."/>
            <person name="Grigoriev I.V."/>
            <person name="Henrissat B."/>
            <person name="Martin F.M."/>
            <person name="Bonfante P."/>
        </authorList>
    </citation>
    <scope>NUCLEOTIDE SEQUENCE [LARGE SCALE GENOMIC DNA]</scope>
    <source>
        <strain evidence="2 3">BEG34</strain>
    </source>
</reference>
<name>A0A8H4ACD2_GIGMA</name>
<proteinExistence type="predicted"/>
<comment type="caution">
    <text evidence="2">The sequence shown here is derived from an EMBL/GenBank/DDBJ whole genome shotgun (WGS) entry which is preliminary data.</text>
</comment>
<feature type="chain" id="PRO_5034035908" evidence="1">
    <location>
        <begin position="25"/>
        <end position="97"/>
    </location>
</feature>
<sequence>MNNIYHLCILTLSLLVLFTSGTFASCTHTSCVCPPNAVQGEYCGDSSCPGIFECNPHGGICYYGPCTHGCCSIGNGKDFCCRDEACSACHGTVLPGH</sequence>
<feature type="signal peptide" evidence="1">
    <location>
        <begin position="1"/>
        <end position="24"/>
    </location>
</feature>
<dbReference type="OrthoDB" id="2368260at2759"/>
<protein>
    <submittedName>
        <fullName evidence="2">Uncharacterized protein</fullName>
    </submittedName>
</protein>
<organism evidence="2 3">
    <name type="scientific">Gigaspora margarita</name>
    <dbReference type="NCBI Taxonomy" id="4874"/>
    <lineage>
        <taxon>Eukaryota</taxon>
        <taxon>Fungi</taxon>
        <taxon>Fungi incertae sedis</taxon>
        <taxon>Mucoromycota</taxon>
        <taxon>Glomeromycotina</taxon>
        <taxon>Glomeromycetes</taxon>
        <taxon>Diversisporales</taxon>
        <taxon>Gigasporaceae</taxon>
        <taxon>Gigaspora</taxon>
    </lineage>
</organism>
<evidence type="ECO:0000256" key="1">
    <source>
        <dbReference type="SAM" id="SignalP"/>
    </source>
</evidence>
<keyword evidence="3" id="KW-1185">Reference proteome</keyword>
<dbReference type="EMBL" id="WTPW01000806">
    <property type="protein sequence ID" value="KAF0478251.1"/>
    <property type="molecule type" value="Genomic_DNA"/>
</dbReference>